<keyword evidence="3" id="KW-0813">Transport</keyword>
<feature type="signal peptide" evidence="8">
    <location>
        <begin position="1"/>
        <end position="23"/>
    </location>
</feature>
<evidence type="ECO:0000313" key="10">
    <source>
        <dbReference type="Proteomes" id="UP000396862"/>
    </source>
</evidence>
<evidence type="ECO:0000256" key="7">
    <source>
        <dbReference type="ARBA" id="ARBA00023237"/>
    </source>
</evidence>
<keyword evidence="4" id="KW-1134">Transmembrane beta strand</keyword>
<dbReference type="InterPro" id="IPR003423">
    <property type="entry name" value="OMP_efflux"/>
</dbReference>
<reference evidence="9 10" key="1">
    <citation type="submission" date="2019-10" db="EMBL/GenBank/DDBJ databases">
        <title>Prolixibacter strains distinguished by the presence of nitrate reductase genes were adept at nitrate-dependent anaerobic corrosion of metallic iron and carbon steel.</title>
        <authorList>
            <person name="Iino T."/>
            <person name="Shono N."/>
            <person name="Ito K."/>
            <person name="Nakamura R."/>
            <person name="Sueoka K."/>
            <person name="Harayama S."/>
            <person name="Ohkuma M."/>
        </authorList>
    </citation>
    <scope>NUCLEOTIDE SEQUENCE [LARGE SCALE GENOMIC DNA]</scope>
    <source>
        <strain evidence="9 10">MIC1-1</strain>
    </source>
</reference>
<gene>
    <name evidence="9" type="ORF">JCM18694_16580</name>
</gene>
<evidence type="ECO:0000256" key="3">
    <source>
        <dbReference type="ARBA" id="ARBA00022448"/>
    </source>
</evidence>
<proteinExistence type="inferred from homology"/>
<name>A0ABQ0ZJ02_9BACT</name>
<dbReference type="Gene3D" id="1.20.1600.10">
    <property type="entry name" value="Outer membrane efflux proteins (OEP)"/>
    <property type="match status" value="1"/>
</dbReference>
<dbReference type="SUPFAM" id="SSF56954">
    <property type="entry name" value="Outer membrane efflux proteins (OEP)"/>
    <property type="match status" value="1"/>
</dbReference>
<keyword evidence="6" id="KW-0472">Membrane</keyword>
<evidence type="ECO:0000256" key="1">
    <source>
        <dbReference type="ARBA" id="ARBA00004442"/>
    </source>
</evidence>
<dbReference type="PANTHER" id="PTHR30026:SF20">
    <property type="entry name" value="OUTER MEMBRANE PROTEIN TOLC"/>
    <property type="match status" value="1"/>
</dbReference>
<dbReference type="EMBL" id="BLAU01000001">
    <property type="protein sequence ID" value="GET21412.1"/>
    <property type="molecule type" value="Genomic_DNA"/>
</dbReference>
<keyword evidence="10" id="KW-1185">Reference proteome</keyword>
<evidence type="ECO:0000256" key="4">
    <source>
        <dbReference type="ARBA" id="ARBA00022452"/>
    </source>
</evidence>
<comment type="caution">
    <text evidence="9">The sequence shown here is derived from an EMBL/GenBank/DDBJ whole genome shotgun (WGS) entry which is preliminary data.</text>
</comment>
<comment type="subcellular location">
    <subcellularLocation>
        <location evidence="1">Cell outer membrane</location>
    </subcellularLocation>
</comment>
<dbReference type="Proteomes" id="UP000396862">
    <property type="component" value="Unassembled WGS sequence"/>
</dbReference>
<protein>
    <submittedName>
        <fullName evidence="9">Transporter</fullName>
    </submittedName>
</protein>
<evidence type="ECO:0000313" key="9">
    <source>
        <dbReference type="EMBL" id="GET21412.1"/>
    </source>
</evidence>
<organism evidence="9 10">
    <name type="scientific">Prolixibacter denitrificans</name>
    <dbReference type="NCBI Taxonomy" id="1541063"/>
    <lineage>
        <taxon>Bacteria</taxon>
        <taxon>Pseudomonadati</taxon>
        <taxon>Bacteroidota</taxon>
        <taxon>Bacteroidia</taxon>
        <taxon>Marinilabiliales</taxon>
        <taxon>Prolixibacteraceae</taxon>
        <taxon>Prolixibacter</taxon>
    </lineage>
</organism>
<evidence type="ECO:0000256" key="8">
    <source>
        <dbReference type="SAM" id="SignalP"/>
    </source>
</evidence>
<dbReference type="PANTHER" id="PTHR30026">
    <property type="entry name" value="OUTER MEMBRANE PROTEIN TOLC"/>
    <property type="match status" value="1"/>
</dbReference>
<keyword evidence="8" id="KW-0732">Signal</keyword>
<evidence type="ECO:0000256" key="5">
    <source>
        <dbReference type="ARBA" id="ARBA00022692"/>
    </source>
</evidence>
<evidence type="ECO:0000256" key="2">
    <source>
        <dbReference type="ARBA" id="ARBA00007613"/>
    </source>
</evidence>
<dbReference type="Pfam" id="PF02321">
    <property type="entry name" value="OEP"/>
    <property type="match status" value="2"/>
</dbReference>
<keyword evidence="7" id="KW-0998">Cell outer membrane</keyword>
<keyword evidence="5" id="KW-0812">Transmembrane</keyword>
<accession>A0ABQ0ZJ02</accession>
<dbReference type="InterPro" id="IPR051906">
    <property type="entry name" value="TolC-like"/>
</dbReference>
<evidence type="ECO:0000256" key="6">
    <source>
        <dbReference type="ARBA" id="ARBA00023136"/>
    </source>
</evidence>
<feature type="chain" id="PRO_5046140396" evidence="8">
    <location>
        <begin position="24"/>
        <end position="427"/>
    </location>
</feature>
<sequence>MDKHYHMKRLLILLILPVQMAFGQTGQVTLEECYKQARENYPKLSDLDREQQMNDLKVKNLNANWLPTVNLNGQATYQSDVTSVPVSIPGVNISAPSKDQYKVYIDLHQNIYDGGLTKAQKEVDAANTATDKQKLEVEMYSLNDRVNQLYFGIILMQKSHKVLELKKENIAERLRVLESGLKNGVVQARNVETLRAEKILTGQQIEEVDANRMAAIKSLAVLTGLTVDKNTQFQAPTIVQEDKDWQRPELKLYNQMENTIDKNADLIAKTRNPKVFGFGQVGYGKPGLNMLQSEFNSYYYVGVGVKWNIFDWKQSSRRREVLEIQKQMVNSSRETFKQNVNMALVQSSENIQKLESLISTDEKLVSIRDKVAAQSASQLENGVITSADYVTDLNAEIQARINLESRKVQYLQAIANYNTLTGNLSNN</sequence>
<comment type="similarity">
    <text evidence="2">Belongs to the outer membrane factor (OMF) (TC 1.B.17) family.</text>
</comment>